<evidence type="ECO:0000313" key="1">
    <source>
        <dbReference type="EMBL" id="KAL1373520.1"/>
    </source>
</evidence>
<evidence type="ECO:0000313" key="3">
    <source>
        <dbReference type="Proteomes" id="UP001562425"/>
    </source>
</evidence>
<gene>
    <name evidence="2" type="ORF">pipiens_004307</name>
    <name evidence="1" type="ORF">pipiens_005154</name>
</gene>
<reference evidence="1 3" key="1">
    <citation type="submission" date="2024-05" db="EMBL/GenBank/DDBJ databases">
        <title>Culex pipiens pipiens assembly and annotation.</title>
        <authorList>
            <person name="Alout H."/>
            <person name="Durand T."/>
        </authorList>
    </citation>
    <scope>NUCLEOTIDE SEQUENCE [LARGE SCALE GENOMIC DNA]</scope>
    <source>
        <strain evidence="1">HA-2024</strain>
        <tissue evidence="1">Whole body</tissue>
    </source>
</reference>
<sequence length="81" mass="9016">MPPPSVFKVLFEEAAQKSHSVMLLAHGADLYFNQLSCCRTLAGLKSSATATYNAELLFSRCMMVTTSSPTMEMFSHYLNFN</sequence>
<name>A0ABD1CAW6_CULPP</name>
<organism evidence="1 3">
    <name type="scientific">Culex pipiens pipiens</name>
    <name type="common">Northern house mosquito</name>
    <dbReference type="NCBI Taxonomy" id="38569"/>
    <lineage>
        <taxon>Eukaryota</taxon>
        <taxon>Metazoa</taxon>
        <taxon>Ecdysozoa</taxon>
        <taxon>Arthropoda</taxon>
        <taxon>Hexapoda</taxon>
        <taxon>Insecta</taxon>
        <taxon>Pterygota</taxon>
        <taxon>Neoptera</taxon>
        <taxon>Endopterygota</taxon>
        <taxon>Diptera</taxon>
        <taxon>Nematocera</taxon>
        <taxon>Culicoidea</taxon>
        <taxon>Culicidae</taxon>
        <taxon>Culicinae</taxon>
        <taxon>Culicini</taxon>
        <taxon>Culex</taxon>
        <taxon>Culex</taxon>
    </lineage>
</organism>
<dbReference type="EMBL" id="JBEHCU010011427">
    <property type="protein sequence ID" value="KAL1376746.1"/>
    <property type="molecule type" value="Genomic_DNA"/>
</dbReference>
<proteinExistence type="predicted"/>
<protein>
    <submittedName>
        <fullName evidence="1">Uncharacterized protein</fullName>
    </submittedName>
</protein>
<accession>A0ABD1CAW6</accession>
<comment type="caution">
    <text evidence="1">The sequence shown here is derived from an EMBL/GenBank/DDBJ whole genome shotgun (WGS) entry which is preliminary data.</text>
</comment>
<keyword evidence="3" id="KW-1185">Reference proteome</keyword>
<dbReference type="AlphaFoldDB" id="A0ABD1CAW6"/>
<evidence type="ECO:0000313" key="2">
    <source>
        <dbReference type="EMBL" id="KAL1376746.1"/>
    </source>
</evidence>
<dbReference type="EMBL" id="JBEHCU010014284">
    <property type="protein sequence ID" value="KAL1373520.1"/>
    <property type="molecule type" value="Genomic_DNA"/>
</dbReference>
<dbReference type="Proteomes" id="UP001562425">
    <property type="component" value="Unassembled WGS sequence"/>
</dbReference>